<keyword evidence="2 3" id="KW-0732">Signal</keyword>
<gene>
    <name evidence="4" type="ORF">WNY58_12795</name>
</gene>
<sequence>MQRLSLKLVLSALSLILLVAFSGYSSAGEPLNLKKTMKQMRLHYKHALDADSAQGFNQNLGEFKTYLKSAQAYDFSPERKVISLEGLDKVARFVDAIPPATADNLSLVQQELSTIDQLRTEYHKKAKPGLWEMFLSFLK</sequence>
<dbReference type="InterPro" id="IPR010980">
    <property type="entry name" value="Cyt_c/b562"/>
</dbReference>
<dbReference type="InterPro" id="IPR009155">
    <property type="entry name" value="Cyt_b562"/>
</dbReference>
<accession>A0ABU9TU77</accession>
<comment type="caution">
    <text evidence="4">The sequence shown here is derived from an EMBL/GenBank/DDBJ whole genome shotgun (WGS) entry which is preliminary data.</text>
</comment>
<feature type="chain" id="PRO_5045177404" evidence="3">
    <location>
        <begin position="28"/>
        <end position="139"/>
    </location>
</feature>
<dbReference type="Proteomes" id="UP001449225">
    <property type="component" value="Unassembled WGS sequence"/>
</dbReference>
<evidence type="ECO:0000256" key="2">
    <source>
        <dbReference type="ARBA" id="ARBA00022729"/>
    </source>
</evidence>
<reference evidence="4 5" key="1">
    <citation type="submission" date="2024-03" db="EMBL/GenBank/DDBJ databases">
        <title>Community enrichment and isolation of bacterial strains for fucoidan degradation.</title>
        <authorList>
            <person name="Sichert A."/>
        </authorList>
    </citation>
    <scope>NUCLEOTIDE SEQUENCE [LARGE SCALE GENOMIC DNA]</scope>
    <source>
        <strain evidence="4 5">AS76</strain>
    </source>
</reference>
<dbReference type="Gene3D" id="1.20.120.10">
    <property type="entry name" value="Cytochrome c/b562"/>
    <property type="match status" value="1"/>
</dbReference>
<protein>
    <submittedName>
        <fullName evidence="4">Cytochrome b562</fullName>
    </submittedName>
</protein>
<name>A0ABU9TU77_9GAMM</name>
<dbReference type="RefSeq" id="WP_342854717.1">
    <property type="nucleotide sequence ID" value="NZ_JBBMRA010000012.1"/>
</dbReference>
<organism evidence="4 5">
    <name type="scientific">Neptuniibacter pectenicola</name>
    <dbReference type="NCBI Taxonomy" id="1806669"/>
    <lineage>
        <taxon>Bacteria</taxon>
        <taxon>Pseudomonadati</taxon>
        <taxon>Pseudomonadota</taxon>
        <taxon>Gammaproteobacteria</taxon>
        <taxon>Oceanospirillales</taxon>
        <taxon>Oceanospirillaceae</taxon>
        <taxon>Neptuniibacter</taxon>
    </lineage>
</organism>
<dbReference type="SUPFAM" id="SSF47175">
    <property type="entry name" value="Cytochromes"/>
    <property type="match status" value="1"/>
</dbReference>
<dbReference type="EMBL" id="JBBMRA010000012">
    <property type="protein sequence ID" value="MEM5537266.1"/>
    <property type="molecule type" value="Genomic_DNA"/>
</dbReference>
<proteinExistence type="inferred from homology"/>
<dbReference type="Pfam" id="PF07361">
    <property type="entry name" value="Cytochrom_B562"/>
    <property type="match status" value="1"/>
</dbReference>
<evidence type="ECO:0000313" key="4">
    <source>
        <dbReference type="EMBL" id="MEM5537266.1"/>
    </source>
</evidence>
<comment type="similarity">
    <text evidence="1">Belongs to the cytochrome b562 family.</text>
</comment>
<keyword evidence="5" id="KW-1185">Reference proteome</keyword>
<evidence type="ECO:0000256" key="3">
    <source>
        <dbReference type="SAM" id="SignalP"/>
    </source>
</evidence>
<feature type="signal peptide" evidence="3">
    <location>
        <begin position="1"/>
        <end position="27"/>
    </location>
</feature>
<evidence type="ECO:0000256" key="1">
    <source>
        <dbReference type="ARBA" id="ARBA00005523"/>
    </source>
</evidence>
<evidence type="ECO:0000313" key="5">
    <source>
        <dbReference type="Proteomes" id="UP001449225"/>
    </source>
</evidence>